<feature type="domain" description="4'-phosphopantetheinyl transferase N-terminal" evidence="15">
    <location>
        <begin position="41"/>
        <end position="104"/>
    </location>
</feature>
<comment type="catalytic activity">
    <reaction evidence="11">
        <text>apo-[peptidyl-carrier protein] + CoA = holo-[peptidyl-carrier protein] + adenosine 3',5'-bisphosphate + H(+)</text>
        <dbReference type="Rhea" id="RHEA:46228"/>
        <dbReference type="Rhea" id="RHEA-COMP:11479"/>
        <dbReference type="Rhea" id="RHEA-COMP:11480"/>
        <dbReference type="ChEBI" id="CHEBI:15378"/>
        <dbReference type="ChEBI" id="CHEBI:29999"/>
        <dbReference type="ChEBI" id="CHEBI:57287"/>
        <dbReference type="ChEBI" id="CHEBI:58343"/>
        <dbReference type="ChEBI" id="CHEBI:64479"/>
    </reaction>
</comment>
<comment type="caution">
    <text evidence="16">The sequence shown here is derived from an EMBL/GenBank/DDBJ whole genome shotgun (WGS) entry which is preliminary data.</text>
</comment>
<feature type="binding site" evidence="12">
    <location>
        <begin position="94"/>
        <end position="95"/>
    </location>
    <ligand>
        <name>CoA</name>
        <dbReference type="ChEBI" id="CHEBI:57287"/>
    </ligand>
</feature>
<dbReference type="GO" id="GO:0008897">
    <property type="term" value="F:holo-[acyl-carrier-protein] synthase activity"/>
    <property type="evidence" value="ECO:0007669"/>
    <property type="project" value="InterPro"/>
</dbReference>
<keyword evidence="7" id="KW-0259">Enterobactin biosynthesis</keyword>
<gene>
    <name evidence="16" type="ORF">NCTC11967_00047</name>
</gene>
<comment type="cofactor">
    <cofactor evidence="13">
        <name>Mg(2+)</name>
        <dbReference type="ChEBI" id="CHEBI:18420"/>
    </cofactor>
</comment>
<feature type="binding site" evidence="12">
    <location>
        <position position="162"/>
    </location>
    <ligand>
        <name>CoA</name>
        <dbReference type="ChEBI" id="CHEBI:57287"/>
    </ligand>
</feature>
<evidence type="ECO:0000256" key="2">
    <source>
        <dbReference type="ARBA" id="ARBA00004993"/>
    </source>
</evidence>
<evidence type="ECO:0000256" key="8">
    <source>
        <dbReference type="ARBA" id="ARBA00029894"/>
    </source>
</evidence>
<comment type="function">
    <text evidence="1">Involved in the biosynthesis of the siderophore enterobactin (enterochelin), which is a macrocyclic trimeric lactone of N-(2,3-dihydroxybenzoyl)-serine. The serine trilactone serves as a scaffolding for the three catechol functionalities that provide hexadentate coordination for the tightly ligated iron(2+) atoms. Plays an essential role in the assembly of the enterobactin by catalyzing the transfer of the 4'-phosphopantetheine (Ppant) moiety from coenzyme A to the apo-domains of both EntB (ArCP domain) and EntF (PCP domain) to yield their holo-forms which make them competent for the activation of 2,3-dihydroxybenzoate (DHB) and L-serine, respectively.</text>
</comment>
<evidence type="ECO:0000313" key="16">
    <source>
        <dbReference type="EMBL" id="SQA59699.1"/>
    </source>
</evidence>
<dbReference type="Gene3D" id="3.90.470.20">
    <property type="entry name" value="4'-phosphopantetheinyl transferase domain"/>
    <property type="match status" value="1"/>
</dbReference>
<evidence type="ECO:0000256" key="3">
    <source>
        <dbReference type="ARBA" id="ARBA00008342"/>
    </source>
</evidence>
<keyword evidence="6" id="KW-0808">Transferase</keyword>
<feature type="binding site" evidence="12">
    <location>
        <position position="58"/>
    </location>
    <ligand>
        <name>CoA</name>
        <dbReference type="ChEBI" id="CHEBI:57287"/>
    </ligand>
</feature>
<protein>
    <recommendedName>
        <fullName evidence="5">Enterobactin synthase component D</fullName>
    </recommendedName>
    <alternativeName>
        <fullName evidence="8">4'-phosphopantetheinyl transferase EntD</fullName>
    </alternativeName>
    <alternativeName>
        <fullName evidence="9">Enterochelin synthase D</fullName>
    </alternativeName>
</protein>
<evidence type="ECO:0000256" key="7">
    <source>
        <dbReference type="ARBA" id="ARBA00023191"/>
    </source>
</evidence>
<name>A0AB38FPQ3_9ENTR</name>
<sequence length="222" mass="24526">MRRFMQNQHTTFCLAGAEVHQLEFDAATFLEHDLLWLPHHAQLSHAAIKRKAEHLAGRIAAAHALKALTGRVDIPGIGPQREPLWPREVRGSISHSASLAVAVVVNNDRALVGIDIENIMEESIASECWQTVINDAERQRLHSLPFATAVTLAFSAKESLYKALHYRVNQLLDFTCAEVVALTPLTMTLALTEPLAGFPKGTAFTLHWQVEAERVLTLLCAA</sequence>
<evidence type="ECO:0000259" key="14">
    <source>
        <dbReference type="Pfam" id="PF01648"/>
    </source>
</evidence>
<feature type="binding site" evidence="12">
    <location>
        <position position="115"/>
    </location>
    <ligand>
        <name>CoA</name>
        <dbReference type="ChEBI" id="CHEBI:57287"/>
    </ligand>
</feature>
<proteinExistence type="inferred from homology"/>
<dbReference type="NCBIfam" id="NF007604">
    <property type="entry name" value="PRK10251.1"/>
    <property type="match status" value="1"/>
</dbReference>
<dbReference type="InterPro" id="IPR003542">
    <property type="entry name" value="Enbac_synth_compD-like"/>
</dbReference>
<comment type="subunit">
    <text evidence="4">EntB, EntD, EntE, and EntF form a multienzyme complex called enterobactin synthase.</text>
</comment>
<evidence type="ECO:0000259" key="15">
    <source>
        <dbReference type="Pfam" id="PF17837"/>
    </source>
</evidence>
<dbReference type="Pfam" id="PF17837">
    <property type="entry name" value="4PPT_N"/>
    <property type="match status" value="1"/>
</dbReference>
<dbReference type="Pfam" id="PF01648">
    <property type="entry name" value="ACPS"/>
    <property type="match status" value="1"/>
</dbReference>
<comment type="similarity">
    <text evidence="3">Belongs to the P-Pant transferase superfamily. EntD family.</text>
</comment>
<dbReference type="PANTHER" id="PTHR38096:SF1">
    <property type="entry name" value="ENTEROBACTIN SYNTHASE COMPONENT D"/>
    <property type="match status" value="1"/>
</dbReference>
<dbReference type="PRINTS" id="PR01399">
    <property type="entry name" value="ENTSNTHTASED"/>
</dbReference>
<feature type="binding site" evidence="13">
    <location>
        <position position="115"/>
    </location>
    <ligand>
        <name>Mg(2+)</name>
        <dbReference type="ChEBI" id="CHEBI:18420"/>
    </ligand>
</feature>
<evidence type="ECO:0000256" key="9">
    <source>
        <dbReference type="ARBA" id="ARBA00031996"/>
    </source>
</evidence>
<evidence type="ECO:0000256" key="4">
    <source>
        <dbReference type="ARBA" id="ARBA00011503"/>
    </source>
</evidence>
<dbReference type="PANTHER" id="PTHR38096">
    <property type="entry name" value="ENTEROBACTIN SYNTHASE COMPONENT D"/>
    <property type="match status" value="1"/>
</dbReference>
<evidence type="ECO:0000256" key="5">
    <source>
        <dbReference type="ARBA" id="ARBA00019087"/>
    </source>
</evidence>
<evidence type="ECO:0000256" key="11">
    <source>
        <dbReference type="ARBA" id="ARBA00049191"/>
    </source>
</evidence>
<dbReference type="AlphaFoldDB" id="A0AB38FPQ3"/>
<feature type="domain" description="4'-phosphopantetheinyl transferase" evidence="14">
    <location>
        <begin position="112"/>
        <end position="190"/>
    </location>
</feature>
<feature type="binding site" evidence="13">
    <location>
        <position position="116"/>
    </location>
    <ligand>
        <name>Mg(2+)</name>
        <dbReference type="ChEBI" id="CHEBI:18420"/>
    </ligand>
</feature>
<keyword evidence="13" id="KW-0460">Magnesium</keyword>
<evidence type="ECO:0000256" key="10">
    <source>
        <dbReference type="ARBA" id="ARBA00049176"/>
    </source>
</evidence>
<comment type="pathway">
    <text evidence="2">Siderophore biosynthesis; enterobactin biosynthesis.</text>
</comment>
<evidence type="ECO:0000256" key="6">
    <source>
        <dbReference type="ARBA" id="ARBA00022679"/>
    </source>
</evidence>
<keyword evidence="13" id="KW-0479">Metal-binding</keyword>
<feature type="binding site" evidence="12">
    <location>
        <position position="158"/>
    </location>
    <ligand>
        <name>CoA</name>
        <dbReference type="ChEBI" id="CHEBI:57287"/>
    </ligand>
</feature>
<dbReference type="GO" id="GO:0009239">
    <property type="term" value="P:enterobactin biosynthetic process"/>
    <property type="evidence" value="ECO:0007669"/>
    <property type="project" value="UniProtKB-KW"/>
</dbReference>
<accession>A0AB38FPQ3</accession>
<dbReference type="InterPro" id="IPR041354">
    <property type="entry name" value="4PPT_N"/>
</dbReference>
<evidence type="ECO:0000313" key="17">
    <source>
        <dbReference type="Proteomes" id="UP000251313"/>
    </source>
</evidence>
<evidence type="ECO:0000256" key="13">
    <source>
        <dbReference type="PIRSR" id="PIRSR603542-2"/>
    </source>
</evidence>
<organism evidence="16 17">
    <name type="scientific">Yokenella regensburgei</name>
    <dbReference type="NCBI Taxonomy" id="158877"/>
    <lineage>
        <taxon>Bacteria</taxon>
        <taxon>Pseudomonadati</taxon>
        <taxon>Pseudomonadota</taxon>
        <taxon>Gammaproteobacteria</taxon>
        <taxon>Enterobacterales</taxon>
        <taxon>Enterobacteriaceae</taxon>
        <taxon>Yokenella</taxon>
    </lineage>
</organism>
<dbReference type="Proteomes" id="UP000251313">
    <property type="component" value="Unassembled WGS sequence"/>
</dbReference>
<comment type="catalytic activity">
    <reaction evidence="10">
        <text>apo-[aryl-carrier protein] + CoA = holo-[aryl-carrier protein] + adenosine 3',5'-bisphosphate + H(+)</text>
        <dbReference type="Rhea" id="RHEA:48404"/>
        <dbReference type="Rhea" id="RHEA-COMP:15903"/>
        <dbReference type="Rhea" id="RHEA-COMP:17557"/>
        <dbReference type="ChEBI" id="CHEBI:15378"/>
        <dbReference type="ChEBI" id="CHEBI:29999"/>
        <dbReference type="ChEBI" id="CHEBI:57287"/>
        <dbReference type="ChEBI" id="CHEBI:58343"/>
        <dbReference type="ChEBI" id="CHEBI:64479"/>
    </reaction>
</comment>
<dbReference type="SUPFAM" id="SSF56214">
    <property type="entry name" value="4'-phosphopantetheinyl transferase"/>
    <property type="match status" value="1"/>
</dbReference>
<dbReference type="InterPro" id="IPR008278">
    <property type="entry name" value="4-PPantetheinyl_Trfase_dom"/>
</dbReference>
<reference evidence="16 17" key="1">
    <citation type="submission" date="2018-06" db="EMBL/GenBank/DDBJ databases">
        <authorList>
            <consortium name="Pathogen Informatics"/>
            <person name="Doyle S."/>
        </authorList>
    </citation>
    <scope>NUCLEOTIDE SEQUENCE [LARGE SCALE GENOMIC DNA]</scope>
    <source>
        <strain evidence="16 17">NCTC11967</strain>
    </source>
</reference>
<evidence type="ECO:0000256" key="12">
    <source>
        <dbReference type="PIRSR" id="PIRSR603542-1"/>
    </source>
</evidence>
<dbReference type="GO" id="GO:0005886">
    <property type="term" value="C:plasma membrane"/>
    <property type="evidence" value="ECO:0007669"/>
    <property type="project" value="TreeGrafter"/>
</dbReference>
<feature type="binding site" evidence="13">
    <location>
        <position position="117"/>
    </location>
    <ligand>
        <name>Mg(2+)</name>
        <dbReference type="ChEBI" id="CHEBI:18420"/>
    </ligand>
</feature>
<dbReference type="EMBL" id="UAVL01000001">
    <property type="protein sequence ID" value="SQA59699.1"/>
    <property type="molecule type" value="Genomic_DNA"/>
</dbReference>
<dbReference type="GO" id="GO:0009366">
    <property type="term" value="C:enterobactin synthetase complex"/>
    <property type="evidence" value="ECO:0007669"/>
    <property type="project" value="InterPro"/>
</dbReference>
<dbReference type="InterPro" id="IPR037143">
    <property type="entry name" value="4-PPantetheinyl_Trfase_dom_sf"/>
</dbReference>
<feature type="binding site" evidence="12">
    <location>
        <position position="50"/>
    </location>
    <ligand>
        <name>CoA</name>
        <dbReference type="ChEBI" id="CHEBI:57287"/>
    </ligand>
</feature>
<evidence type="ECO:0000256" key="1">
    <source>
        <dbReference type="ARBA" id="ARBA00003937"/>
    </source>
</evidence>
<dbReference type="GO" id="GO:0000287">
    <property type="term" value="F:magnesium ion binding"/>
    <property type="evidence" value="ECO:0007669"/>
    <property type="project" value="InterPro"/>
</dbReference>
<feature type="binding site" evidence="12">
    <location>
        <position position="172"/>
    </location>
    <ligand>
        <name>CoA</name>
        <dbReference type="ChEBI" id="CHEBI:57287"/>
    </ligand>
</feature>